<protein>
    <submittedName>
        <fullName evidence="3">Amidohydrolase</fullName>
    </submittedName>
</protein>
<dbReference type="KEGG" id="sdn:Sden_0846"/>
<dbReference type="eggNOG" id="COG1228">
    <property type="taxonomic scope" value="Bacteria"/>
</dbReference>
<dbReference type="STRING" id="318161.Sden_0846"/>
<dbReference type="InterPro" id="IPR051781">
    <property type="entry name" value="Metallo-dep_Hydrolase"/>
</dbReference>
<feature type="domain" description="Amidohydrolase-related" evidence="2">
    <location>
        <begin position="79"/>
        <end position="435"/>
    </location>
</feature>
<dbReference type="Proteomes" id="UP000001982">
    <property type="component" value="Chromosome"/>
</dbReference>
<evidence type="ECO:0000313" key="4">
    <source>
        <dbReference type="Proteomes" id="UP000001982"/>
    </source>
</evidence>
<dbReference type="PANTHER" id="PTHR43135">
    <property type="entry name" value="ALPHA-D-RIBOSE 1-METHYLPHOSPHONATE 5-TRIPHOSPHATE DIPHOSPHATASE"/>
    <property type="match status" value="1"/>
</dbReference>
<dbReference type="Pfam" id="PF01979">
    <property type="entry name" value="Amidohydro_1"/>
    <property type="match status" value="1"/>
</dbReference>
<dbReference type="PANTHER" id="PTHR43135:SF3">
    <property type="entry name" value="ALPHA-D-RIBOSE 1-METHYLPHOSPHONATE 5-TRIPHOSPHATE DIPHOSPHATASE"/>
    <property type="match status" value="1"/>
</dbReference>
<organism evidence="3 4">
    <name type="scientific">Shewanella denitrificans (strain OS217 / ATCC BAA-1090 / DSM 15013)</name>
    <dbReference type="NCBI Taxonomy" id="318161"/>
    <lineage>
        <taxon>Bacteria</taxon>
        <taxon>Pseudomonadati</taxon>
        <taxon>Pseudomonadota</taxon>
        <taxon>Gammaproteobacteria</taxon>
        <taxon>Alteromonadales</taxon>
        <taxon>Shewanellaceae</taxon>
        <taxon>Shewanella</taxon>
    </lineage>
</organism>
<keyword evidence="3" id="KW-0378">Hydrolase</keyword>
<dbReference type="HOGENOM" id="CLU_594325_0_0_6"/>
<keyword evidence="1" id="KW-0732">Signal</keyword>
<dbReference type="SUPFAM" id="SSF51556">
    <property type="entry name" value="Metallo-dependent hydrolases"/>
    <property type="match status" value="1"/>
</dbReference>
<evidence type="ECO:0000256" key="1">
    <source>
        <dbReference type="SAM" id="SignalP"/>
    </source>
</evidence>
<dbReference type="SUPFAM" id="SSF51338">
    <property type="entry name" value="Composite domain of metallo-dependent hydrolases"/>
    <property type="match status" value="1"/>
</dbReference>
<dbReference type="InterPro" id="IPR006680">
    <property type="entry name" value="Amidohydro-rel"/>
</dbReference>
<reference evidence="3 4" key="1">
    <citation type="submission" date="2006-03" db="EMBL/GenBank/DDBJ databases">
        <title>Complete sequence of Shewanella denitrificans OS217.</title>
        <authorList>
            <consortium name="US DOE Joint Genome Institute"/>
            <person name="Copeland A."/>
            <person name="Lucas S."/>
            <person name="Lapidus A."/>
            <person name="Barry K."/>
            <person name="Detter J.C."/>
            <person name="Glavina del Rio T."/>
            <person name="Hammon N."/>
            <person name="Israni S."/>
            <person name="Dalin E."/>
            <person name="Tice H."/>
            <person name="Pitluck S."/>
            <person name="Brettin T."/>
            <person name="Bruce D."/>
            <person name="Han C."/>
            <person name="Tapia R."/>
            <person name="Gilna P."/>
            <person name="Kiss H."/>
            <person name="Schmutz J."/>
            <person name="Larimer F."/>
            <person name="Land M."/>
            <person name="Hauser L."/>
            <person name="Kyrpides N."/>
            <person name="Lykidis A."/>
            <person name="Richardson P."/>
        </authorList>
    </citation>
    <scope>NUCLEOTIDE SEQUENCE [LARGE SCALE GENOMIC DNA]</scope>
    <source>
        <strain evidence="4">OS217 / ATCC BAA-1090 / DSM 15013</strain>
    </source>
</reference>
<sequence length="460" mass="51221">MKLLWKHSLAFILLLNYLVLNSDASAAERWFLNASVLDPNSKDVILRQVLVRDDQIIQVIETVPEDDGIAREDLGGDLMLPGMIDMHTHAWGNGSLTHNEGYQYIGIRGTLNAMLYAGVHGALDLFGKEDQLLDYRDNQYSSIRDEAQLFAAGPCFTVTTGHCSMMGIKTRIIDSPEQVVPEVQELAAKQPNVLKVVLEQEHPRRPTVSKETLQVFLAEAKKLNIPSVVHVGSWADVRTASELGANAITHLPLTPMPEDIPALLKANDTAIITTVGVILETQRLFKEVPKSHTDELTRTLVKPAILEQFPVEKNSKGQVDWLRSEKWLHAKVNATHSLTTLVAQGVTIIAASDSANLTMYQGVGLHTELFHLQQLGMSAKDILLSATHEAYQFLGINWGIKAGAKANFIILPLEVTQDITKTVEFKRIYLEGRVVDREKLLTYAIPDWWQYSKLLIGVED</sequence>
<dbReference type="EMBL" id="CP000302">
    <property type="protein sequence ID" value="ABE54134.1"/>
    <property type="molecule type" value="Genomic_DNA"/>
</dbReference>
<dbReference type="Gene3D" id="3.20.20.140">
    <property type="entry name" value="Metal-dependent hydrolases"/>
    <property type="match status" value="1"/>
</dbReference>
<dbReference type="InterPro" id="IPR032466">
    <property type="entry name" value="Metal_Hydrolase"/>
</dbReference>
<dbReference type="GO" id="GO:0016810">
    <property type="term" value="F:hydrolase activity, acting on carbon-nitrogen (but not peptide) bonds"/>
    <property type="evidence" value="ECO:0007669"/>
    <property type="project" value="InterPro"/>
</dbReference>
<evidence type="ECO:0000259" key="2">
    <source>
        <dbReference type="Pfam" id="PF01979"/>
    </source>
</evidence>
<evidence type="ECO:0000313" key="3">
    <source>
        <dbReference type="EMBL" id="ABE54134.1"/>
    </source>
</evidence>
<gene>
    <name evidence="3" type="ordered locus">Sden_0846</name>
</gene>
<proteinExistence type="predicted"/>
<name>Q12QZ2_SHEDO</name>
<dbReference type="Gene3D" id="2.30.40.10">
    <property type="entry name" value="Urease, subunit C, domain 1"/>
    <property type="match status" value="1"/>
</dbReference>
<dbReference type="OrthoDB" id="9782972at2"/>
<dbReference type="InterPro" id="IPR011059">
    <property type="entry name" value="Metal-dep_hydrolase_composite"/>
</dbReference>
<accession>Q12QZ2</accession>
<keyword evidence="4" id="KW-1185">Reference proteome</keyword>
<dbReference type="RefSeq" id="WP_011495299.1">
    <property type="nucleotide sequence ID" value="NC_007954.1"/>
</dbReference>
<feature type="signal peptide" evidence="1">
    <location>
        <begin position="1"/>
        <end position="26"/>
    </location>
</feature>
<dbReference type="AlphaFoldDB" id="Q12QZ2"/>
<feature type="chain" id="PRO_5004181644" evidence="1">
    <location>
        <begin position="27"/>
        <end position="460"/>
    </location>
</feature>